<name>A0A843U2X8_COLES</name>
<dbReference type="EMBL" id="NMUH01000366">
    <property type="protein sequence ID" value="MQL77775.1"/>
    <property type="molecule type" value="Genomic_DNA"/>
</dbReference>
<proteinExistence type="predicted"/>
<protein>
    <submittedName>
        <fullName evidence="2">Uncharacterized protein</fullName>
    </submittedName>
</protein>
<gene>
    <name evidence="2" type="ORF">Taro_010182</name>
</gene>
<feature type="compositionally biased region" description="Low complexity" evidence="1">
    <location>
        <begin position="374"/>
        <end position="400"/>
    </location>
</feature>
<feature type="region of interest" description="Disordered" evidence="1">
    <location>
        <begin position="296"/>
        <end position="327"/>
    </location>
</feature>
<dbReference type="Proteomes" id="UP000652761">
    <property type="component" value="Unassembled WGS sequence"/>
</dbReference>
<evidence type="ECO:0000256" key="1">
    <source>
        <dbReference type="SAM" id="MobiDB-lite"/>
    </source>
</evidence>
<feature type="compositionally biased region" description="Basic and acidic residues" evidence="1">
    <location>
        <begin position="269"/>
        <end position="282"/>
    </location>
</feature>
<dbReference type="AlphaFoldDB" id="A0A843U2X8"/>
<sequence length="835" mass="91218">MMFWAIQNQSINMAEVMIERMEFASAQVWDKKCKLNVSLPYAHLLTKVFQHSGINLSGAVSEQAIRSRNLKKSGFSLVAGVWTKTSAAEGEAIIGKALETQEGEDQEIQEQAAQEEPQVAAVIPVVQEEPTVIAAPTVQAVATDIRECVSDIQEEQAAGIIQEIVKDISSSERRLEDIPSEHLKPVEQLQVIVPPTIVGSVLIRVLDSIPSTQSVQEVAIVEDAVASGHIANVVMEEAPIQGEQEIATEDGKQQRERSNFWDSSLDQESSSKAEKEEIEAKEMGMVRNAMRWVRNPVRSAGPSGPVSEDPAGPSGPVSEEPAGPSGPQVVEKVAIEMDVHVEVVKAGPLGPSKDVVRPTGPVISKGEIPRVEEPAVAPEAPDPSSLVTPDSSSPPSSSIAPPAPIPFKQPMPRSISSPTPFLSESSSSPAISTSIPPPPPEFEDPPTSSSSGPSSARPSIIPPPTHQSFFILLLLPPLLPLYLKTYFEEQEYKALRIIQRHASLLSPAFYLHDNTRNLSKSYLAMLGALPMGCSHDYIVWAQSTHWFTSCERDRDRRHVLNATVLGVTFWLPPLEGLHLHVRRVSRAGRPTDVGHEKATTSYVTFRSRWEGMSRSQLRSVFNLGRPNRAQQALFGQGEEIFVGSWGIRGFGVVFGVVSPRGRGTERGKRRGIAVLRILHEVSHFRELGPESLEMPGMDLRQCGLQEWCLLVFTVSWLVLVEQQLDLSSVAARLRCSHVLFVRVRESRRLLALLLVQSRTVAKLGVVLVGLHYSLACACGTAVGPFVRDCETERVCPGVGAVVVGERRLTGCGLTYVVCPVVGTVVSRFCPWWRAL</sequence>
<feature type="region of interest" description="Disordered" evidence="1">
    <location>
        <begin position="241"/>
        <end position="282"/>
    </location>
</feature>
<feature type="compositionally biased region" description="Basic and acidic residues" evidence="1">
    <location>
        <begin position="249"/>
        <end position="259"/>
    </location>
</feature>
<reference evidence="2" key="1">
    <citation type="submission" date="2017-07" db="EMBL/GenBank/DDBJ databases">
        <title>Taro Niue Genome Assembly and Annotation.</title>
        <authorList>
            <person name="Atibalentja N."/>
            <person name="Keating K."/>
            <person name="Fields C.J."/>
        </authorList>
    </citation>
    <scope>NUCLEOTIDE SEQUENCE</scope>
    <source>
        <strain evidence="2">Niue_2</strain>
        <tissue evidence="2">Leaf</tissue>
    </source>
</reference>
<feature type="compositionally biased region" description="Low complexity" evidence="1">
    <location>
        <begin position="445"/>
        <end position="459"/>
    </location>
</feature>
<accession>A0A843U2X8</accession>
<feature type="compositionally biased region" description="Low complexity" evidence="1">
    <location>
        <begin position="414"/>
        <end position="434"/>
    </location>
</feature>
<evidence type="ECO:0000313" key="3">
    <source>
        <dbReference type="Proteomes" id="UP000652761"/>
    </source>
</evidence>
<keyword evidence="3" id="KW-1185">Reference proteome</keyword>
<comment type="caution">
    <text evidence="2">The sequence shown here is derived from an EMBL/GenBank/DDBJ whole genome shotgun (WGS) entry which is preliminary data.</text>
</comment>
<organism evidence="2 3">
    <name type="scientific">Colocasia esculenta</name>
    <name type="common">Wild taro</name>
    <name type="synonym">Arum esculentum</name>
    <dbReference type="NCBI Taxonomy" id="4460"/>
    <lineage>
        <taxon>Eukaryota</taxon>
        <taxon>Viridiplantae</taxon>
        <taxon>Streptophyta</taxon>
        <taxon>Embryophyta</taxon>
        <taxon>Tracheophyta</taxon>
        <taxon>Spermatophyta</taxon>
        <taxon>Magnoliopsida</taxon>
        <taxon>Liliopsida</taxon>
        <taxon>Araceae</taxon>
        <taxon>Aroideae</taxon>
        <taxon>Colocasieae</taxon>
        <taxon>Colocasia</taxon>
    </lineage>
</organism>
<feature type="region of interest" description="Disordered" evidence="1">
    <location>
        <begin position="348"/>
        <end position="459"/>
    </location>
</feature>
<evidence type="ECO:0000313" key="2">
    <source>
        <dbReference type="EMBL" id="MQL77775.1"/>
    </source>
</evidence>